<proteinExistence type="predicted"/>
<reference evidence="2 3" key="1">
    <citation type="submission" date="2016-11" db="EMBL/GenBank/DDBJ databases">
        <authorList>
            <person name="Jaros S."/>
            <person name="Januszkiewicz K."/>
            <person name="Wedrychowicz H."/>
        </authorList>
    </citation>
    <scope>NUCLEOTIDE SEQUENCE [LARGE SCALE GENOMIC DNA]</scope>
    <source>
        <strain evidence="2 3">GAS138</strain>
    </source>
</reference>
<evidence type="ECO:0000256" key="1">
    <source>
        <dbReference type="SAM" id="SignalP"/>
    </source>
</evidence>
<feature type="signal peptide" evidence="1">
    <location>
        <begin position="1"/>
        <end position="22"/>
    </location>
</feature>
<evidence type="ECO:0008006" key="4">
    <source>
        <dbReference type="Google" id="ProtNLM"/>
    </source>
</evidence>
<evidence type="ECO:0000313" key="2">
    <source>
        <dbReference type="EMBL" id="SHH33124.1"/>
    </source>
</evidence>
<protein>
    <recommendedName>
        <fullName evidence="4">Cupin domain-containing protein</fullName>
    </recommendedName>
</protein>
<accession>A0A1M5S3Q4</accession>
<dbReference type="OrthoDB" id="4205621at2"/>
<dbReference type="Proteomes" id="UP000189796">
    <property type="component" value="Chromosome I"/>
</dbReference>
<dbReference type="EMBL" id="LT670817">
    <property type="protein sequence ID" value="SHH33124.1"/>
    <property type="molecule type" value="Genomic_DNA"/>
</dbReference>
<feature type="chain" id="PRO_5009913627" description="Cupin domain-containing protein" evidence="1">
    <location>
        <begin position="23"/>
        <end position="202"/>
    </location>
</feature>
<organism evidence="2 3">
    <name type="scientific">Bradyrhizobium erythrophlei</name>
    <dbReference type="NCBI Taxonomy" id="1437360"/>
    <lineage>
        <taxon>Bacteria</taxon>
        <taxon>Pseudomonadati</taxon>
        <taxon>Pseudomonadota</taxon>
        <taxon>Alphaproteobacteria</taxon>
        <taxon>Hyphomicrobiales</taxon>
        <taxon>Nitrobacteraceae</taxon>
        <taxon>Bradyrhizobium</taxon>
    </lineage>
</organism>
<dbReference type="CDD" id="cd07009">
    <property type="entry name" value="cupin_BLL0285-like"/>
    <property type="match status" value="1"/>
</dbReference>
<sequence length="202" mass="21393">MRQIIISTAFAAALVLSSGARAQTSAPAIAAQQPASVISTAPAPPDDTVQQALARNEISYANVWADDKGQTHVTKCVLKGLRLHTFAPPAAPYVMGIAPEDIESIVFSVLPAGWFGDWHHAPGPQWVITLSGQWEVQTTDGSTLRQGPGEFQFNSDESAFAAAPGAHVGHTARLVGSVPNVRMIITLKKRPGQSYANQSCVL</sequence>
<dbReference type="InterPro" id="IPR011051">
    <property type="entry name" value="RmlC_Cupin_sf"/>
</dbReference>
<keyword evidence="1" id="KW-0732">Signal</keyword>
<dbReference type="AlphaFoldDB" id="A0A1M5S3Q4"/>
<name>A0A1M5S3Q4_9BRAD</name>
<dbReference type="SUPFAM" id="SSF51182">
    <property type="entry name" value="RmlC-like cupins"/>
    <property type="match status" value="1"/>
</dbReference>
<dbReference type="RefSeq" id="WP_154072424.1">
    <property type="nucleotide sequence ID" value="NZ_LT670817.1"/>
</dbReference>
<evidence type="ECO:0000313" key="3">
    <source>
        <dbReference type="Proteomes" id="UP000189796"/>
    </source>
</evidence>
<gene>
    <name evidence="2" type="ORF">SAMN05443248_4468</name>
</gene>